<sequence>MRGWNLNRSSSRLGWTRVERVNLKERNPPGKGGKILFSSFSSSSTHSISLLPIDQPFQPSNIRGKRWNGSPPLSSPVHFRSYSLTRTNSQYKGWKTEAIARKTTTETLLGRVGKASKYRKKRQDGRMIASMYKYSLHAYINARVGAQGLSGFLHEGRVLDWREAEYVKKKKKRSNEEVPTILFHQQMANRD</sequence>
<keyword evidence="2" id="KW-1185">Reference proteome</keyword>
<dbReference type="Proteomes" id="UP000245626">
    <property type="component" value="Unassembled WGS sequence"/>
</dbReference>
<dbReference type="EMBL" id="KZ819955">
    <property type="protein sequence ID" value="PWN50229.1"/>
    <property type="molecule type" value="Genomic_DNA"/>
</dbReference>
<evidence type="ECO:0000313" key="2">
    <source>
        <dbReference type="Proteomes" id="UP000245626"/>
    </source>
</evidence>
<gene>
    <name evidence="1" type="ORF">IE53DRAFT_106103</name>
</gene>
<reference evidence="1 2" key="1">
    <citation type="journal article" date="2018" name="Mol. Biol. Evol.">
        <title>Broad Genomic Sampling Reveals a Smut Pathogenic Ancestry of the Fungal Clade Ustilaginomycotina.</title>
        <authorList>
            <person name="Kijpornyongpan T."/>
            <person name="Mondo S.J."/>
            <person name="Barry K."/>
            <person name="Sandor L."/>
            <person name="Lee J."/>
            <person name="Lipzen A."/>
            <person name="Pangilinan J."/>
            <person name="LaButti K."/>
            <person name="Hainaut M."/>
            <person name="Henrissat B."/>
            <person name="Grigoriev I.V."/>
            <person name="Spatafora J.W."/>
            <person name="Aime M.C."/>
        </authorList>
    </citation>
    <scope>NUCLEOTIDE SEQUENCE [LARGE SCALE GENOMIC DNA]</scope>
    <source>
        <strain evidence="1 2">SA 807</strain>
    </source>
</reference>
<organism evidence="1 2">
    <name type="scientific">Violaceomyces palustris</name>
    <dbReference type="NCBI Taxonomy" id="1673888"/>
    <lineage>
        <taxon>Eukaryota</taxon>
        <taxon>Fungi</taxon>
        <taxon>Dikarya</taxon>
        <taxon>Basidiomycota</taxon>
        <taxon>Ustilaginomycotina</taxon>
        <taxon>Ustilaginomycetes</taxon>
        <taxon>Violaceomycetales</taxon>
        <taxon>Violaceomycetaceae</taxon>
        <taxon>Violaceomyces</taxon>
    </lineage>
</organism>
<protein>
    <submittedName>
        <fullName evidence="1">Uncharacterized protein</fullName>
    </submittedName>
</protein>
<accession>A0ACD0NWX9</accession>
<proteinExistence type="predicted"/>
<evidence type="ECO:0000313" key="1">
    <source>
        <dbReference type="EMBL" id="PWN50229.1"/>
    </source>
</evidence>
<name>A0ACD0NWX9_9BASI</name>